<sequence length="92" mass="10206">MDMAWQGTQLLLVALVAAAWGGQPRTPRARTDLLNVCMDAKHHKTKPGPEDKLHDQTFTLREGWGCSQGKTGAWTDSRGLKGKREAQGLHHF</sequence>
<reference evidence="2 3" key="1">
    <citation type="journal article" date="2020" name="Mol. Biol. Evol.">
        <title>Interspecific Gene Flow and the Evolution of Specialization in Black and White Rhinoceros.</title>
        <authorList>
            <person name="Moodley Y."/>
            <person name="Westbury M.V."/>
            <person name="Russo I.M."/>
            <person name="Gopalakrishnan S."/>
            <person name="Rakotoarivelo A."/>
            <person name="Olsen R.A."/>
            <person name="Prost S."/>
            <person name="Tunstall T."/>
            <person name="Ryder O.A."/>
            <person name="Dalen L."/>
            <person name="Bruford M.W."/>
        </authorList>
    </citation>
    <scope>NUCLEOTIDE SEQUENCE [LARGE SCALE GENOMIC DNA]</scope>
    <source>
        <strain evidence="2">SBR-YM</strain>
        <tissue evidence="2">Skin</tissue>
    </source>
</reference>
<comment type="caution">
    <text evidence="2">The sequence shown here is derived from an EMBL/GenBank/DDBJ whole genome shotgun (WGS) entry which is preliminary data.</text>
</comment>
<accession>A0A7J7FN06</accession>
<dbReference type="Proteomes" id="UP000551758">
    <property type="component" value="Unassembled WGS sequence"/>
</dbReference>
<proteinExistence type="predicted"/>
<evidence type="ECO:0000313" key="2">
    <source>
        <dbReference type="EMBL" id="KAF5929435.1"/>
    </source>
</evidence>
<evidence type="ECO:0000313" key="3">
    <source>
        <dbReference type="Proteomes" id="UP000551758"/>
    </source>
</evidence>
<dbReference type="EMBL" id="JACDTQ010000103">
    <property type="protein sequence ID" value="KAF5929435.1"/>
    <property type="molecule type" value="Genomic_DNA"/>
</dbReference>
<name>A0A7J7FN06_DICBM</name>
<dbReference type="AlphaFoldDB" id="A0A7J7FN06"/>
<keyword evidence="3" id="KW-1185">Reference proteome</keyword>
<feature type="signal peptide" evidence="1">
    <location>
        <begin position="1"/>
        <end position="21"/>
    </location>
</feature>
<evidence type="ECO:0000256" key="1">
    <source>
        <dbReference type="SAM" id="SignalP"/>
    </source>
</evidence>
<feature type="chain" id="PRO_5029451746" evidence="1">
    <location>
        <begin position="22"/>
        <end position="92"/>
    </location>
</feature>
<keyword evidence="1" id="KW-0732">Signal</keyword>
<protein>
    <submittedName>
        <fullName evidence="2">Uncharacterized protein</fullName>
    </submittedName>
</protein>
<organism evidence="2 3">
    <name type="scientific">Diceros bicornis minor</name>
    <name type="common">South-central black rhinoceros</name>
    <dbReference type="NCBI Taxonomy" id="77932"/>
    <lineage>
        <taxon>Eukaryota</taxon>
        <taxon>Metazoa</taxon>
        <taxon>Chordata</taxon>
        <taxon>Craniata</taxon>
        <taxon>Vertebrata</taxon>
        <taxon>Euteleostomi</taxon>
        <taxon>Mammalia</taxon>
        <taxon>Eutheria</taxon>
        <taxon>Laurasiatheria</taxon>
        <taxon>Perissodactyla</taxon>
        <taxon>Rhinocerotidae</taxon>
        <taxon>Diceros</taxon>
    </lineage>
</organism>
<gene>
    <name evidence="2" type="ORF">HPG69_017861</name>
</gene>